<dbReference type="Pfam" id="PF21528">
    <property type="entry name" value="CC2D1A-B_DM14"/>
    <property type="match status" value="3"/>
</dbReference>
<feature type="compositionally biased region" description="Acidic residues" evidence="2">
    <location>
        <begin position="103"/>
        <end position="122"/>
    </location>
</feature>
<dbReference type="GO" id="GO:0001227">
    <property type="term" value="F:DNA-binding transcription repressor activity, RNA polymerase II-specific"/>
    <property type="evidence" value="ECO:0007669"/>
    <property type="project" value="InterPro"/>
</dbReference>
<dbReference type="Gene3D" id="2.60.40.150">
    <property type="entry name" value="C2 domain"/>
    <property type="match status" value="1"/>
</dbReference>
<feature type="compositionally biased region" description="Basic and acidic residues" evidence="2">
    <location>
        <begin position="25"/>
        <end position="34"/>
    </location>
</feature>
<dbReference type="Pfam" id="PF00168">
    <property type="entry name" value="C2"/>
    <property type="match status" value="1"/>
</dbReference>
<accession>A0A226F0G2</accession>
<dbReference type="PANTHER" id="PTHR13076">
    <property type="entry name" value="COILED-COIL AND C2 DOMAIN-CONTAINING PROTEIN 1-LIKE"/>
    <property type="match status" value="1"/>
</dbReference>
<dbReference type="InterPro" id="IPR035892">
    <property type="entry name" value="C2_domain_sf"/>
</dbReference>
<name>A0A226F0G2_FOLCA</name>
<dbReference type="AlphaFoldDB" id="A0A226F0G2"/>
<feature type="domain" description="C2" evidence="3">
    <location>
        <begin position="744"/>
        <end position="873"/>
    </location>
</feature>
<dbReference type="EMBL" id="LNIX01000001">
    <property type="protein sequence ID" value="OXA62416.1"/>
    <property type="molecule type" value="Genomic_DNA"/>
</dbReference>
<feature type="region of interest" description="Disordered" evidence="2">
    <location>
        <begin position="1"/>
        <end position="166"/>
    </location>
</feature>
<evidence type="ECO:0000256" key="2">
    <source>
        <dbReference type="SAM" id="MobiDB-lite"/>
    </source>
</evidence>
<feature type="compositionally biased region" description="Polar residues" evidence="2">
    <location>
        <begin position="234"/>
        <end position="247"/>
    </location>
</feature>
<dbReference type="SMART" id="SM00239">
    <property type="entry name" value="C2"/>
    <property type="match status" value="1"/>
</dbReference>
<organism evidence="4 5">
    <name type="scientific">Folsomia candida</name>
    <name type="common">Springtail</name>
    <dbReference type="NCBI Taxonomy" id="158441"/>
    <lineage>
        <taxon>Eukaryota</taxon>
        <taxon>Metazoa</taxon>
        <taxon>Ecdysozoa</taxon>
        <taxon>Arthropoda</taxon>
        <taxon>Hexapoda</taxon>
        <taxon>Collembola</taxon>
        <taxon>Entomobryomorpha</taxon>
        <taxon>Isotomoidea</taxon>
        <taxon>Isotomidae</taxon>
        <taxon>Proisotominae</taxon>
        <taxon>Folsomia</taxon>
    </lineage>
</organism>
<reference evidence="4 5" key="1">
    <citation type="submission" date="2015-12" db="EMBL/GenBank/DDBJ databases">
        <title>The genome of Folsomia candida.</title>
        <authorList>
            <person name="Faddeeva A."/>
            <person name="Derks M.F."/>
            <person name="Anvar Y."/>
            <person name="Smit S."/>
            <person name="Van Straalen N."/>
            <person name="Roelofs D."/>
        </authorList>
    </citation>
    <scope>NUCLEOTIDE SEQUENCE [LARGE SCALE GENOMIC DNA]</scope>
    <source>
        <strain evidence="4 5">VU population</strain>
        <tissue evidence="4">Whole body</tissue>
    </source>
</reference>
<dbReference type="SUPFAM" id="SSF49562">
    <property type="entry name" value="C2 domain (Calcium/lipid-binding domain, CaLB)"/>
    <property type="match status" value="1"/>
</dbReference>
<feature type="region of interest" description="Disordered" evidence="2">
    <location>
        <begin position="507"/>
        <end position="582"/>
    </location>
</feature>
<proteinExistence type="inferred from homology"/>
<dbReference type="STRING" id="158441.A0A226F0G2"/>
<feature type="compositionally biased region" description="Low complexity" evidence="2">
    <location>
        <begin position="555"/>
        <end position="574"/>
    </location>
</feature>
<gene>
    <name evidence="4" type="ORF">Fcan01_03338</name>
</gene>
<feature type="region of interest" description="Disordered" evidence="2">
    <location>
        <begin position="234"/>
        <end position="259"/>
    </location>
</feature>
<comment type="similarity">
    <text evidence="1">Belongs to the CC2D1 family.</text>
</comment>
<dbReference type="InterPro" id="IPR000008">
    <property type="entry name" value="C2_dom"/>
</dbReference>
<protein>
    <submittedName>
        <fullName evidence="4">Coiled-coil and C2 domain-containing protein 1-like</fullName>
    </submittedName>
</protein>
<dbReference type="InterPro" id="IPR039725">
    <property type="entry name" value="CC2D1A/B"/>
</dbReference>
<keyword evidence="5" id="KW-1185">Reference proteome</keyword>
<dbReference type="OrthoDB" id="19996at2759"/>
<dbReference type="PANTHER" id="PTHR13076:SF9">
    <property type="entry name" value="COILED-COIL AND C2 DOMAIN-CONTAINING PROTEIN 1-LIKE"/>
    <property type="match status" value="1"/>
</dbReference>
<evidence type="ECO:0000256" key="1">
    <source>
        <dbReference type="ARBA" id="ARBA00010672"/>
    </source>
</evidence>
<dbReference type="InterPro" id="IPR006608">
    <property type="entry name" value="CC2D1A/B_DM14"/>
</dbReference>
<evidence type="ECO:0000313" key="4">
    <source>
        <dbReference type="EMBL" id="OXA62416.1"/>
    </source>
</evidence>
<evidence type="ECO:0000259" key="3">
    <source>
        <dbReference type="PROSITE" id="PS50004"/>
    </source>
</evidence>
<feature type="compositionally biased region" description="Polar residues" evidence="2">
    <location>
        <begin position="533"/>
        <end position="542"/>
    </location>
</feature>
<evidence type="ECO:0000313" key="5">
    <source>
        <dbReference type="Proteomes" id="UP000198287"/>
    </source>
</evidence>
<comment type="caution">
    <text evidence="4">The sequence shown here is derived from an EMBL/GenBank/DDBJ whole genome shotgun (WGS) entry which is preliminary data.</text>
</comment>
<sequence>MSLFGFGKKKVETPASSAKATQRAKRSEEFEQRKAQNKAQLGMFMGLDDDISGGGGGGSGSFDVDDADLENELLNLLGDNKSKSRGTASAPPSKGHGVTNINLDDDEDGAYSGNDDEDDLDDPELHAELGEILGEPEGNTLSHNVDIGEVPSDDDDEPSPPKQTMSSVELVKVLNERLQLYEQAKLASDKVGDLGKSRRFTRGIKTLKELQGKAKAGKVVNEVEIPPAVSIGVASTMNNKPTTTTNEEGICGALSPNTDDHPAPVAEVSTDFLAPSPQPSQRLPEPIKPTPAFVTPVSPPPVPPPRKIVVPPEPPVDYGSKNEMQVITEPPIDYESTTGKTPQVNERGLERIKDYRRVAVVLKRTGDVSGALNYLKLSKELEIALGGDVNVDLLEQFPPVPKTLINPSEIPLTQVPTKLIDQHQSHSEGDPIQTQNEVCSGGGSGEDIFHAPPPPNSVIEALQQRLDKYKSEVDKANAASNSGKARRMGRIVKQYEEAVELFRKGKPVPYDELPTPPGFGPIPVPSAAGGPTPTINRIQVQPQPEDISPEKRIKPGPSSSPSSGLTPPGPSTSSINRGAVGGKPMTKLTLQEKQLQDVQLRQKQYRDAAIEAKKRGDINQAREYLRISKGFDNLIEASKSGLPVDLKTLPLPPEALASLEAEDFELVSDQDCLVPSGGNLEVFAKLEEDLKSQLKMCMRTREHFKAVGDVGSANRFESMALDTKRDLDALRLAAKSGAAAPKYHYENRIFSITECNTDIKEDEIEITVVRGINYKSTSSIDTFIRVELPYPSQEEAQSQKSAVVKDSTDPEYNVTYKMNINRSARNFQRFVQRHGVKVEVWSKGGFLRSSSLFGVATVKLQSLGNKTETHDAFEVLDGRKVVGKVEVKIRLRDPVLTKQITQKKEKWLSIDRA</sequence>
<dbReference type="SMART" id="SM00685">
    <property type="entry name" value="DM14"/>
    <property type="match status" value="4"/>
</dbReference>
<dbReference type="Proteomes" id="UP000198287">
    <property type="component" value="Unassembled WGS sequence"/>
</dbReference>
<dbReference type="OMA" id="IMCRNTR"/>
<dbReference type="PROSITE" id="PS50004">
    <property type="entry name" value="C2"/>
    <property type="match status" value="1"/>
</dbReference>
<feature type="compositionally biased region" description="Pro residues" evidence="2">
    <location>
        <begin position="514"/>
        <end position="524"/>
    </location>
</feature>